<protein>
    <recommendedName>
        <fullName evidence="3">NmrA-like domain-containing protein</fullName>
    </recommendedName>
</protein>
<dbReference type="SUPFAM" id="SSF51735">
    <property type="entry name" value="NAD(P)-binding Rossmann-fold domains"/>
    <property type="match status" value="1"/>
</dbReference>
<evidence type="ECO:0000256" key="1">
    <source>
        <dbReference type="ARBA" id="ARBA00022857"/>
    </source>
</evidence>
<dbReference type="Gene3D" id="3.90.25.10">
    <property type="entry name" value="UDP-galactose 4-epimerase, domain 1"/>
    <property type="match status" value="1"/>
</dbReference>
<dbReference type="OrthoDB" id="9984533at2759"/>
<dbReference type="Pfam" id="PF05368">
    <property type="entry name" value="NmrA"/>
    <property type="match status" value="1"/>
</dbReference>
<organism evidence="4 5">
    <name type="scientific">Corynespora cassiicola Philippines</name>
    <dbReference type="NCBI Taxonomy" id="1448308"/>
    <lineage>
        <taxon>Eukaryota</taxon>
        <taxon>Fungi</taxon>
        <taxon>Dikarya</taxon>
        <taxon>Ascomycota</taxon>
        <taxon>Pezizomycotina</taxon>
        <taxon>Dothideomycetes</taxon>
        <taxon>Pleosporomycetidae</taxon>
        <taxon>Pleosporales</taxon>
        <taxon>Corynesporascaceae</taxon>
        <taxon>Corynespora</taxon>
    </lineage>
</organism>
<dbReference type="GO" id="GO:0016491">
    <property type="term" value="F:oxidoreductase activity"/>
    <property type="evidence" value="ECO:0007669"/>
    <property type="project" value="UniProtKB-KW"/>
</dbReference>
<proteinExistence type="predicted"/>
<dbReference type="Proteomes" id="UP000240883">
    <property type="component" value="Unassembled WGS sequence"/>
</dbReference>
<sequence length="321" mass="35606">MTIKNIVIIGDGHLSFTILDALLSPSNTNRVSQYNIFVVTYPSQRPWLPQLAASDTVGHRISDFSSDSLKVVLTGADLAISTISGGSFDFQVRLIDAAVAAGVSRFIPCEFANDTLNVPVQRRIPRYVERAKVIDHLRTVSQSNVHLEWVAIAVGVIIDEALLDGFLGFDFEWQSANIPGNGIDEFPVTSSQRVGLVVRRVIELWDQVKNQFLYTAGTLTCAETIKGILEKTMGTTWALSYSDSEDCVREGKRRIEMGLTDSGMVLFERSILYDHRLSASDSFRSRNANQTLGLDSEDLDTVILQTYRQHRSRARPGCGCD</sequence>
<evidence type="ECO:0000313" key="4">
    <source>
        <dbReference type="EMBL" id="PSN68256.1"/>
    </source>
</evidence>
<evidence type="ECO:0000256" key="2">
    <source>
        <dbReference type="ARBA" id="ARBA00023002"/>
    </source>
</evidence>
<reference evidence="4 5" key="1">
    <citation type="journal article" date="2018" name="Front. Microbiol.">
        <title>Genome-Wide Analysis of Corynespora cassiicola Leaf Fall Disease Putative Effectors.</title>
        <authorList>
            <person name="Lopez D."/>
            <person name="Ribeiro S."/>
            <person name="Label P."/>
            <person name="Fumanal B."/>
            <person name="Venisse J.S."/>
            <person name="Kohler A."/>
            <person name="de Oliveira R.R."/>
            <person name="Labutti K."/>
            <person name="Lipzen A."/>
            <person name="Lail K."/>
            <person name="Bauer D."/>
            <person name="Ohm R.A."/>
            <person name="Barry K.W."/>
            <person name="Spatafora J."/>
            <person name="Grigoriev I.V."/>
            <person name="Martin F.M."/>
            <person name="Pujade-Renaud V."/>
        </authorList>
    </citation>
    <scope>NUCLEOTIDE SEQUENCE [LARGE SCALE GENOMIC DNA]</scope>
    <source>
        <strain evidence="4 5">Philippines</strain>
    </source>
</reference>
<evidence type="ECO:0000259" key="3">
    <source>
        <dbReference type="Pfam" id="PF05368"/>
    </source>
</evidence>
<name>A0A2T2NSK6_CORCC</name>
<feature type="domain" description="NmrA-like" evidence="3">
    <location>
        <begin position="63"/>
        <end position="236"/>
    </location>
</feature>
<dbReference type="AlphaFoldDB" id="A0A2T2NSK6"/>
<dbReference type="EMBL" id="KZ678134">
    <property type="protein sequence ID" value="PSN68256.1"/>
    <property type="molecule type" value="Genomic_DNA"/>
</dbReference>
<evidence type="ECO:0000313" key="5">
    <source>
        <dbReference type="Proteomes" id="UP000240883"/>
    </source>
</evidence>
<dbReference type="Gene3D" id="3.40.50.720">
    <property type="entry name" value="NAD(P)-binding Rossmann-like Domain"/>
    <property type="match status" value="1"/>
</dbReference>
<dbReference type="InterPro" id="IPR036291">
    <property type="entry name" value="NAD(P)-bd_dom_sf"/>
</dbReference>
<keyword evidence="5" id="KW-1185">Reference proteome</keyword>
<dbReference type="PANTHER" id="PTHR47706:SF10">
    <property type="entry name" value="NMRA-LIKE DOMAIN-CONTAINING PROTEIN"/>
    <property type="match status" value="1"/>
</dbReference>
<dbReference type="InterPro" id="IPR008030">
    <property type="entry name" value="NmrA-like"/>
</dbReference>
<gene>
    <name evidence="4" type="ORF">BS50DRAFT_600148</name>
</gene>
<keyword evidence="2" id="KW-0560">Oxidoreductase</keyword>
<dbReference type="InterPro" id="IPR051609">
    <property type="entry name" value="NmrA/Isoflavone_reductase-like"/>
</dbReference>
<accession>A0A2T2NSK6</accession>
<dbReference type="PANTHER" id="PTHR47706">
    <property type="entry name" value="NMRA-LIKE FAMILY PROTEIN"/>
    <property type="match status" value="1"/>
</dbReference>
<keyword evidence="1" id="KW-0521">NADP</keyword>